<feature type="compositionally biased region" description="Basic residues" evidence="3">
    <location>
        <begin position="61"/>
        <end position="70"/>
    </location>
</feature>
<keyword evidence="2" id="KW-0539">Nucleus</keyword>
<dbReference type="OrthoDB" id="3555317at2759"/>
<evidence type="ECO:0000256" key="1">
    <source>
        <dbReference type="ARBA" id="ARBA00004123"/>
    </source>
</evidence>
<organism evidence="4 5">
    <name type="scientific">Lentithecium fluviatile CBS 122367</name>
    <dbReference type="NCBI Taxonomy" id="1168545"/>
    <lineage>
        <taxon>Eukaryota</taxon>
        <taxon>Fungi</taxon>
        <taxon>Dikarya</taxon>
        <taxon>Ascomycota</taxon>
        <taxon>Pezizomycotina</taxon>
        <taxon>Dothideomycetes</taxon>
        <taxon>Pleosporomycetidae</taxon>
        <taxon>Pleosporales</taxon>
        <taxon>Massarineae</taxon>
        <taxon>Lentitheciaceae</taxon>
        <taxon>Lentithecium</taxon>
    </lineage>
</organism>
<evidence type="ECO:0000256" key="3">
    <source>
        <dbReference type="SAM" id="MobiDB-lite"/>
    </source>
</evidence>
<comment type="subcellular location">
    <subcellularLocation>
        <location evidence="1">Nucleus</location>
    </subcellularLocation>
</comment>
<dbReference type="GO" id="GO:0006355">
    <property type="term" value="P:regulation of DNA-templated transcription"/>
    <property type="evidence" value="ECO:0007669"/>
    <property type="project" value="InterPro"/>
</dbReference>
<gene>
    <name evidence="4" type="ORF">K458DRAFT_392812</name>
</gene>
<feature type="compositionally biased region" description="Basic and acidic residues" evidence="3">
    <location>
        <begin position="71"/>
        <end position="103"/>
    </location>
</feature>
<proteinExistence type="predicted"/>
<reference evidence="4" key="1">
    <citation type="journal article" date="2020" name="Stud. Mycol.">
        <title>101 Dothideomycetes genomes: a test case for predicting lifestyles and emergence of pathogens.</title>
        <authorList>
            <person name="Haridas S."/>
            <person name="Albert R."/>
            <person name="Binder M."/>
            <person name="Bloem J."/>
            <person name="Labutti K."/>
            <person name="Salamov A."/>
            <person name="Andreopoulos B."/>
            <person name="Baker S."/>
            <person name="Barry K."/>
            <person name="Bills G."/>
            <person name="Bluhm B."/>
            <person name="Cannon C."/>
            <person name="Castanera R."/>
            <person name="Culley D."/>
            <person name="Daum C."/>
            <person name="Ezra D."/>
            <person name="Gonzalez J."/>
            <person name="Henrissat B."/>
            <person name="Kuo A."/>
            <person name="Liang C."/>
            <person name="Lipzen A."/>
            <person name="Lutzoni F."/>
            <person name="Magnuson J."/>
            <person name="Mondo S."/>
            <person name="Nolan M."/>
            <person name="Ohm R."/>
            <person name="Pangilinan J."/>
            <person name="Park H.-J."/>
            <person name="Ramirez L."/>
            <person name="Alfaro M."/>
            <person name="Sun H."/>
            <person name="Tritt A."/>
            <person name="Yoshinaga Y."/>
            <person name="Zwiers L.-H."/>
            <person name="Turgeon B."/>
            <person name="Goodwin S."/>
            <person name="Spatafora J."/>
            <person name="Crous P."/>
            <person name="Grigoriev I."/>
        </authorList>
    </citation>
    <scope>NUCLEOTIDE SEQUENCE</scope>
    <source>
        <strain evidence="4">CBS 122367</strain>
    </source>
</reference>
<dbReference type="EMBL" id="MU005596">
    <property type="protein sequence ID" value="KAF2680474.1"/>
    <property type="molecule type" value="Genomic_DNA"/>
</dbReference>
<evidence type="ECO:0000256" key="2">
    <source>
        <dbReference type="ARBA" id="ARBA00023242"/>
    </source>
</evidence>
<dbReference type="InterPro" id="IPR000637">
    <property type="entry name" value="HMGI/Y_DNA-bd_CS"/>
</dbReference>
<evidence type="ECO:0000313" key="4">
    <source>
        <dbReference type="EMBL" id="KAF2680474.1"/>
    </source>
</evidence>
<feature type="compositionally biased region" description="Basic and acidic residues" evidence="3">
    <location>
        <begin position="173"/>
        <end position="185"/>
    </location>
</feature>
<dbReference type="AlphaFoldDB" id="A0A6G1IQE9"/>
<sequence length="268" mass="30157">MDRAKAVPVAVSQYDYDKAQFRRRFGYGDWLGPMVSEIDLPASSTEARSPEAVAAESTPARRGRGRPRVNKPRDQSAVEKRRAQVREAQRTYQKRKDGATATERKRCDAVLEVMSDLSTDIEALLQAASKAGLMNQQGNFPDHVRRLWSSYDAAINSPCVKPELRLLQVKNDRRRAEHHSNDGFRIEPAPNPRSEPITQESPRIADPKDINASQLDMELMRVGDTTVLQPLHQIRSSSMTMAGRSIFDVVKERQADFERSQEQGSAPT</sequence>
<protein>
    <recommendedName>
        <fullName evidence="6">BZIP domain-containing protein</fullName>
    </recommendedName>
</protein>
<keyword evidence="5" id="KW-1185">Reference proteome</keyword>
<dbReference type="Proteomes" id="UP000799291">
    <property type="component" value="Unassembled WGS sequence"/>
</dbReference>
<feature type="region of interest" description="Disordered" evidence="3">
    <location>
        <begin position="173"/>
        <end position="204"/>
    </location>
</feature>
<evidence type="ECO:0008006" key="6">
    <source>
        <dbReference type="Google" id="ProtNLM"/>
    </source>
</evidence>
<name>A0A6G1IQE9_9PLEO</name>
<feature type="region of interest" description="Disordered" evidence="3">
    <location>
        <begin position="41"/>
        <end position="103"/>
    </location>
</feature>
<evidence type="ECO:0000313" key="5">
    <source>
        <dbReference type="Proteomes" id="UP000799291"/>
    </source>
</evidence>
<accession>A0A6G1IQE9</accession>
<dbReference type="Gene3D" id="1.20.5.170">
    <property type="match status" value="1"/>
</dbReference>
<dbReference type="PROSITE" id="PS00354">
    <property type="entry name" value="HMGI_Y"/>
    <property type="match status" value="1"/>
</dbReference>
<dbReference type="GO" id="GO:0005634">
    <property type="term" value="C:nucleus"/>
    <property type="evidence" value="ECO:0007669"/>
    <property type="project" value="UniProtKB-SubCell"/>
</dbReference>